<keyword evidence="2" id="KW-1185">Reference proteome</keyword>
<proteinExistence type="predicted"/>
<name>A0ABU8E0A6_9ACTN</name>
<reference evidence="1 2" key="1">
    <citation type="submission" date="2024-03" db="EMBL/GenBank/DDBJ databases">
        <title>Draft genome sequence of Klenkia terrae.</title>
        <authorList>
            <person name="Duangmal K."/>
            <person name="Chantavorakit T."/>
        </authorList>
    </citation>
    <scope>NUCLEOTIDE SEQUENCE [LARGE SCALE GENOMIC DNA]</scope>
    <source>
        <strain evidence="1 2">JCM 17786</strain>
    </source>
</reference>
<sequence length="200" mass="20650">MTLHHLGLDAGQRERADLEHLLARAGHLVVAAGQVVRLAGTHVVGTDERHWAGALELVGDRPDAGLVDRLAAQLPASVVLLPGGADGGAREAATQLRDRSAGRLVQFPGQDRLVGTVPADDVPRLSAVEQVVGLAGTATVGAALQTRGFVRPELSGGRIVLLVRPFVEDGTVAPFETEHPTPCCAAHDPRPVPGTAPVGG</sequence>
<evidence type="ECO:0000313" key="2">
    <source>
        <dbReference type="Proteomes" id="UP001373496"/>
    </source>
</evidence>
<dbReference type="Proteomes" id="UP001373496">
    <property type="component" value="Unassembled WGS sequence"/>
</dbReference>
<gene>
    <name evidence="1" type="ORF">UXQ13_01290</name>
</gene>
<protein>
    <submittedName>
        <fullName evidence="1">Uncharacterized protein</fullName>
    </submittedName>
</protein>
<evidence type="ECO:0000313" key="1">
    <source>
        <dbReference type="EMBL" id="MEI4277088.1"/>
    </source>
</evidence>
<organism evidence="1 2">
    <name type="scientific">Klenkia terrae</name>
    <dbReference type="NCBI Taxonomy" id="1052259"/>
    <lineage>
        <taxon>Bacteria</taxon>
        <taxon>Bacillati</taxon>
        <taxon>Actinomycetota</taxon>
        <taxon>Actinomycetes</taxon>
        <taxon>Geodermatophilales</taxon>
        <taxon>Geodermatophilaceae</taxon>
        <taxon>Klenkia</taxon>
    </lineage>
</organism>
<dbReference type="EMBL" id="JBAPLV010000001">
    <property type="protein sequence ID" value="MEI4277088.1"/>
    <property type="molecule type" value="Genomic_DNA"/>
</dbReference>
<accession>A0ABU8E0A6</accession>
<comment type="caution">
    <text evidence="1">The sequence shown here is derived from an EMBL/GenBank/DDBJ whole genome shotgun (WGS) entry which is preliminary data.</text>
</comment>
<dbReference type="RefSeq" id="WP_336391668.1">
    <property type="nucleotide sequence ID" value="NZ_JBAPLV010000001.1"/>
</dbReference>